<dbReference type="AlphaFoldDB" id="S0F9R5"/>
<dbReference type="EMBL" id="ACBW01000165">
    <property type="protein sequence ID" value="EEF77094.1"/>
    <property type="molecule type" value="Genomic_DNA"/>
</dbReference>
<name>S0F9R5_9BACT</name>
<dbReference type="Proteomes" id="UP000014073">
    <property type="component" value="Unassembled WGS sequence"/>
</dbReference>
<organism evidence="1 2">
    <name type="scientific">Phocaeicola coprophilus DSM 18228 = JCM 13818</name>
    <dbReference type="NCBI Taxonomy" id="547042"/>
    <lineage>
        <taxon>Bacteria</taxon>
        <taxon>Pseudomonadati</taxon>
        <taxon>Bacteroidota</taxon>
        <taxon>Bacteroidia</taxon>
        <taxon>Bacteroidales</taxon>
        <taxon>Bacteroidaceae</taxon>
        <taxon>Phocaeicola</taxon>
    </lineage>
</organism>
<accession>S0F9R5</accession>
<evidence type="ECO:0000313" key="2">
    <source>
        <dbReference type="Proteomes" id="UP000014073"/>
    </source>
</evidence>
<proteinExistence type="predicted"/>
<evidence type="ECO:0000313" key="1">
    <source>
        <dbReference type="EMBL" id="EEF77094.1"/>
    </source>
</evidence>
<protein>
    <submittedName>
        <fullName evidence="1">Uncharacterized protein</fullName>
    </submittedName>
</protein>
<gene>
    <name evidence="1" type="ORF">BACCOPRO_02602</name>
</gene>
<reference evidence="1 2" key="1">
    <citation type="submission" date="2008-12" db="EMBL/GenBank/DDBJ databases">
        <authorList>
            <person name="Fulton L."/>
            <person name="Clifton S."/>
            <person name="Fulton B."/>
            <person name="Xu J."/>
            <person name="Minx P."/>
            <person name="Pepin K.H."/>
            <person name="Johnson M."/>
            <person name="Bhonagiri V."/>
            <person name="Nash W.E."/>
            <person name="Mardis E.R."/>
            <person name="Wilson R.K."/>
        </authorList>
    </citation>
    <scope>NUCLEOTIDE SEQUENCE [LARGE SCALE GENOMIC DNA]</scope>
    <source>
        <strain evidence="1 2">DSM 18228</strain>
    </source>
</reference>
<sequence>MEMFIFLIDITKVKALYYRQKDHTYKSKRYKYNCICIFID</sequence>
<dbReference type="HOGENOM" id="CLU_3284760_0_0_10"/>
<comment type="caution">
    <text evidence="1">The sequence shown here is derived from an EMBL/GenBank/DDBJ whole genome shotgun (WGS) entry which is preliminary data.</text>
</comment>
<keyword evidence="2" id="KW-1185">Reference proteome</keyword>
<dbReference type="STRING" id="547042.BACCOPRO_02602"/>